<dbReference type="PANTHER" id="PTHR12924:SF0">
    <property type="entry name" value="TRANSLOCON-ASSOCIATED PROTEIN SUBUNIT ALPHA"/>
    <property type="match status" value="1"/>
</dbReference>
<dbReference type="AlphaFoldDB" id="A0A0N4UJ29"/>
<keyword evidence="17" id="KW-1185">Reference proteome</keyword>
<evidence type="ECO:0000313" key="16">
    <source>
        <dbReference type="Proteomes" id="UP000038040"/>
    </source>
</evidence>
<feature type="chain" id="PRO_5041039221" description="Translocon-associated protein subunit alpha" evidence="14">
    <location>
        <begin position="22"/>
        <end position="283"/>
    </location>
</feature>
<evidence type="ECO:0000256" key="11">
    <source>
        <dbReference type="ARBA" id="ARBA00031071"/>
    </source>
</evidence>
<dbReference type="OrthoDB" id="1926781at2759"/>
<evidence type="ECO:0000313" key="18">
    <source>
        <dbReference type="WBParaSite" id="DME_0000764201-mRNA-1"/>
    </source>
</evidence>
<organism evidence="16 18">
    <name type="scientific">Dracunculus medinensis</name>
    <name type="common">Guinea worm</name>
    <dbReference type="NCBI Taxonomy" id="318479"/>
    <lineage>
        <taxon>Eukaryota</taxon>
        <taxon>Metazoa</taxon>
        <taxon>Ecdysozoa</taxon>
        <taxon>Nematoda</taxon>
        <taxon>Chromadorea</taxon>
        <taxon>Rhabditida</taxon>
        <taxon>Spirurina</taxon>
        <taxon>Dracunculoidea</taxon>
        <taxon>Dracunculidae</taxon>
        <taxon>Dracunculus</taxon>
    </lineage>
</organism>
<name>A0A0N4UJ29_DRAME</name>
<feature type="compositionally biased region" description="Basic and acidic residues" evidence="12">
    <location>
        <begin position="53"/>
        <end position="62"/>
    </location>
</feature>
<comment type="subunit">
    <text evidence="10">Heterotetramer of TRAP-alpha, TRAP-beta, TRAP-delta and TRAP-gamma. Interacts with palmitoylated calnexin (CALX), the interaction is required for efficient folding of glycosylated proteins.</text>
</comment>
<dbReference type="GO" id="GO:0005789">
    <property type="term" value="C:endoplasmic reticulum membrane"/>
    <property type="evidence" value="ECO:0007669"/>
    <property type="project" value="UniProtKB-SubCell"/>
</dbReference>
<keyword evidence="4 13" id="KW-0812">Transmembrane</keyword>
<keyword evidence="5 14" id="KW-0732">Signal</keyword>
<dbReference type="WBParaSite" id="DME_0000764201-mRNA-1">
    <property type="protein sequence ID" value="DME_0000764201-mRNA-1"/>
    <property type="gene ID" value="DME_0000764201"/>
</dbReference>
<dbReference type="Proteomes" id="UP000274756">
    <property type="component" value="Unassembled WGS sequence"/>
</dbReference>
<evidence type="ECO:0000256" key="8">
    <source>
        <dbReference type="ARBA" id="ARBA00023136"/>
    </source>
</evidence>
<protein>
    <recommendedName>
        <fullName evidence="3">Translocon-associated protein subunit alpha</fullName>
    </recommendedName>
    <alternativeName>
        <fullName evidence="11">Signal sequence receptor subunit alpha</fullName>
    </alternativeName>
</protein>
<keyword evidence="6" id="KW-0256">Endoplasmic reticulum</keyword>
<proteinExistence type="inferred from homology"/>
<evidence type="ECO:0000256" key="7">
    <source>
        <dbReference type="ARBA" id="ARBA00022989"/>
    </source>
</evidence>
<reference evidence="18" key="1">
    <citation type="submission" date="2017-02" db="UniProtKB">
        <authorList>
            <consortium name="WormBaseParasite"/>
        </authorList>
    </citation>
    <scope>IDENTIFICATION</scope>
</reference>
<evidence type="ECO:0000256" key="14">
    <source>
        <dbReference type="SAM" id="SignalP"/>
    </source>
</evidence>
<evidence type="ECO:0000256" key="13">
    <source>
        <dbReference type="SAM" id="Phobius"/>
    </source>
</evidence>
<feature type="transmembrane region" description="Helical" evidence="13">
    <location>
        <begin position="205"/>
        <end position="226"/>
    </location>
</feature>
<feature type="signal peptide" evidence="14">
    <location>
        <begin position="1"/>
        <end position="21"/>
    </location>
</feature>
<keyword evidence="8 13" id="KW-0472">Membrane</keyword>
<evidence type="ECO:0000313" key="15">
    <source>
        <dbReference type="EMBL" id="VDN51936.1"/>
    </source>
</evidence>
<reference evidence="15 17" key="2">
    <citation type="submission" date="2018-11" db="EMBL/GenBank/DDBJ databases">
        <authorList>
            <consortium name="Pathogen Informatics"/>
        </authorList>
    </citation>
    <scope>NUCLEOTIDE SEQUENCE [LARGE SCALE GENOMIC DNA]</scope>
</reference>
<dbReference type="STRING" id="318479.A0A0N4UJ29"/>
<evidence type="ECO:0000256" key="5">
    <source>
        <dbReference type="ARBA" id="ARBA00022729"/>
    </source>
</evidence>
<gene>
    <name evidence="15" type="ORF">DME_LOCUS1909</name>
</gene>
<feature type="region of interest" description="Disordered" evidence="12">
    <location>
        <begin position="25"/>
        <end position="64"/>
    </location>
</feature>
<comment type="subcellular location">
    <subcellularLocation>
        <location evidence="1">Endoplasmic reticulum membrane</location>
        <topology evidence="1">Single-pass type I membrane protein</topology>
    </subcellularLocation>
</comment>
<dbReference type="EMBL" id="UYYG01000037">
    <property type="protein sequence ID" value="VDN51936.1"/>
    <property type="molecule type" value="Genomic_DNA"/>
</dbReference>
<evidence type="ECO:0000313" key="17">
    <source>
        <dbReference type="Proteomes" id="UP000274756"/>
    </source>
</evidence>
<dbReference type="PANTHER" id="PTHR12924">
    <property type="entry name" value="TRANSLOCON-ASSOCIATED PROTEIN, ALPHA SUBUNIT"/>
    <property type="match status" value="1"/>
</dbReference>
<comment type="similarity">
    <text evidence="2">Belongs to the TRAP-alpha family.</text>
</comment>
<accession>A0A0N4UJ29</accession>
<evidence type="ECO:0000256" key="1">
    <source>
        <dbReference type="ARBA" id="ARBA00004115"/>
    </source>
</evidence>
<evidence type="ECO:0000256" key="6">
    <source>
        <dbReference type="ARBA" id="ARBA00022824"/>
    </source>
</evidence>
<evidence type="ECO:0000256" key="9">
    <source>
        <dbReference type="ARBA" id="ARBA00025620"/>
    </source>
</evidence>
<feature type="compositionally biased region" description="Acidic residues" evidence="12">
    <location>
        <begin position="25"/>
        <end position="41"/>
    </location>
</feature>
<evidence type="ECO:0000256" key="10">
    <source>
        <dbReference type="ARBA" id="ARBA00025854"/>
    </source>
</evidence>
<comment type="function">
    <text evidence="9">TRAP proteins are part of a complex whose function is to bind calcium to the ER membrane and thereby regulate the retention of ER resident proteins. May be involved in the recycling of the translocation apparatus after completion of the translocation process or may function as a membrane-bound chaperone facilitating folding of translocated proteins.</text>
</comment>
<dbReference type="Pfam" id="PF03896">
    <property type="entry name" value="TRAP_alpha"/>
    <property type="match status" value="1"/>
</dbReference>
<sequence>MFRCSLFGILGLLVMSSSVSASDYADDADGEVEEEIEEISQEQDSANIAASETESKQEEEAPKIGPSPDVFLVHLFIQPENSKGQDFCDLEFPGGKPVKFLFGAQNRGERDFIFSSCEASFRYPQDFKYRIQNFTKMLYNRVVAPKQEATFDYAFFASEQYAGRPVGLVVELNYEDSEGTSFVSTIFNETVVITEDDTSFNTETGFLYIIFAAVVVLTLLAGQHFLSKLTRKHGMAKTKHSQYIEMGTNKNEVDFEWIPREVIKQSKSPKTATARPRKALRAE</sequence>
<dbReference type="Proteomes" id="UP000038040">
    <property type="component" value="Unplaced"/>
</dbReference>
<evidence type="ECO:0000256" key="12">
    <source>
        <dbReference type="SAM" id="MobiDB-lite"/>
    </source>
</evidence>
<evidence type="ECO:0000256" key="4">
    <source>
        <dbReference type="ARBA" id="ARBA00022692"/>
    </source>
</evidence>
<evidence type="ECO:0000256" key="3">
    <source>
        <dbReference type="ARBA" id="ARBA00020280"/>
    </source>
</evidence>
<keyword evidence="7 13" id="KW-1133">Transmembrane helix</keyword>
<dbReference type="InterPro" id="IPR005595">
    <property type="entry name" value="TRAP_alpha"/>
</dbReference>
<evidence type="ECO:0000256" key="2">
    <source>
        <dbReference type="ARBA" id="ARBA00006776"/>
    </source>
</evidence>